<accession>A0A8T0FM58</accession>
<evidence type="ECO:0000256" key="1">
    <source>
        <dbReference type="SAM" id="MobiDB-lite"/>
    </source>
</evidence>
<feature type="compositionally biased region" description="Basic and acidic residues" evidence="1">
    <location>
        <begin position="75"/>
        <end position="85"/>
    </location>
</feature>
<gene>
    <name evidence="2" type="ORF">HNY73_005506</name>
</gene>
<feature type="region of interest" description="Disordered" evidence="1">
    <location>
        <begin position="406"/>
        <end position="503"/>
    </location>
</feature>
<feature type="compositionally biased region" description="Low complexity" evidence="1">
    <location>
        <begin position="486"/>
        <end position="503"/>
    </location>
</feature>
<reference evidence="2" key="1">
    <citation type="journal article" date="2020" name="bioRxiv">
        <title>Chromosome-level reference genome of the European wasp spider Argiope bruennichi: a resource for studies on range expansion and evolutionary adaptation.</title>
        <authorList>
            <person name="Sheffer M.M."/>
            <person name="Hoppe A."/>
            <person name="Krehenwinkel H."/>
            <person name="Uhl G."/>
            <person name="Kuss A.W."/>
            <person name="Jensen L."/>
            <person name="Jensen C."/>
            <person name="Gillespie R.G."/>
            <person name="Hoff K.J."/>
            <person name="Prost S."/>
        </authorList>
    </citation>
    <scope>NUCLEOTIDE SEQUENCE</scope>
</reference>
<feature type="region of interest" description="Disordered" evidence="1">
    <location>
        <begin position="27"/>
        <end position="118"/>
    </location>
</feature>
<proteinExistence type="predicted"/>
<feature type="compositionally biased region" description="Polar residues" evidence="1">
    <location>
        <begin position="86"/>
        <end position="101"/>
    </location>
</feature>
<feature type="region of interest" description="Disordered" evidence="1">
    <location>
        <begin position="316"/>
        <end position="380"/>
    </location>
</feature>
<organism evidence="2 3">
    <name type="scientific">Argiope bruennichi</name>
    <name type="common">Wasp spider</name>
    <name type="synonym">Aranea bruennichi</name>
    <dbReference type="NCBI Taxonomy" id="94029"/>
    <lineage>
        <taxon>Eukaryota</taxon>
        <taxon>Metazoa</taxon>
        <taxon>Ecdysozoa</taxon>
        <taxon>Arthropoda</taxon>
        <taxon>Chelicerata</taxon>
        <taxon>Arachnida</taxon>
        <taxon>Araneae</taxon>
        <taxon>Araneomorphae</taxon>
        <taxon>Entelegynae</taxon>
        <taxon>Araneoidea</taxon>
        <taxon>Araneidae</taxon>
        <taxon>Argiope</taxon>
    </lineage>
</organism>
<feature type="compositionally biased region" description="Polar residues" evidence="1">
    <location>
        <begin position="233"/>
        <end position="270"/>
    </location>
</feature>
<feature type="compositionally biased region" description="Basic and acidic residues" evidence="1">
    <location>
        <begin position="371"/>
        <end position="380"/>
    </location>
</feature>
<feature type="compositionally biased region" description="Low complexity" evidence="1">
    <location>
        <begin position="205"/>
        <end position="217"/>
    </location>
</feature>
<dbReference type="Proteomes" id="UP000807504">
    <property type="component" value="Unassembled WGS sequence"/>
</dbReference>
<name>A0A8T0FM58_ARGBR</name>
<keyword evidence="3" id="KW-1185">Reference proteome</keyword>
<protein>
    <submittedName>
        <fullName evidence="2">Uncharacterized protein</fullName>
    </submittedName>
</protein>
<reference evidence="2" key="2">
    <citation type="submission" date="2020-06" db="EMBL/GenBank/DDBJ databases">
        <authorList>
            <person name="Sheffer M."/>
        </authorList>
    </citation>
    <scope>NUCLEOTIDE SEQUENCE</scope>
</reference>
<dbReference type="EMBL" id="JABXBU010000011">
    <property type="protein sequence ID" value="KAF8790490.1"/>
    <property type="molecule type" value="Genomic_DNA"/>
</dbReference>
<feature type="compositionally biased region" description="Polar residues" evidence="1">
    <location>
        <begin position="317"/>
        <end position="363"/>
    </location>
</feature>
<evidence type="ECO:0000313" key="2">
    <source>
        <dbReference type="EMBL" id="KAF8790490.1"/>
    </source>
</evidence>
<dbReference type="AlphaFoldDB" id="A0A8T0FM58"/>
<sequence>MTSTVNKSSVTFHTSLLKSITIILPPIPLDDFNTGERPSRGASIQDESSEEEITPDPQPSAELQAAAAEITTELPAERSPKDDSYQRSPTQEELQTESSPKQDVVPLPGIEGLPRPSLLPISQAMRSYASTFPSFHNFSSMDALPFSAFAGLNCPQKRKMSPSEGRDKFRSYSASRKSAQAKKTKERPPPPSTPGIVEQARKPDSPNSADSGSPSGGDHSGKEVASNFPGASAMQSASNFPGASGMQSATNFPGASAMQSASNFPGSLAMQSASNFPAASAMQSASNFPGASAMQYASNFPGASAMQYASNFPGASAMQSASNFPGASAMQSASNFPGPSAMQSTLSSTSGLAETQSSAISQPAPTPNRGMNEEERMRHFPEYERMRQLLVPVSRSQIQWSAFLHGNQRNGSLPPSQPPPAFHRFREEPRDFNQPPVNPYPSPFRFTANRGSFPGIAPSRLQQRRPTPFPFKTAESTERRPPPTSPNTSASPNTPTSPTNDSE</sequence>
<comment type="caution">
    <text evidence="2">The sequence shown here is derived from an EMBL/GenBank/DDBJ whole genome shotgun (WGS) entry which is preliminary data.</text>
</comment>
<feature type="region of interest" description="Disordered" evidence="1">
    <location>
        <begin position="154"/>
        <end position="270"/>
    </location>
</feature>
<evidence type="ECO:0000313" key="3">
    <source>
        <dbReference type="Proteomes" id="UP000807504"/>
    </source>
</evidence>